<evidence type="ECO:0000256" key="4">
    <source>
        <dbReference type="ARBA" id="ARBA00022475"/>
    </source>
</evidence>
<dbReference type="FunFam" id="1.10.357.140:FF:000008">
    <property type="entry name" value="4-hydroxybenzoate octaprenyltransferase"/>
    <property type="match status" value="1"/>
</dbReference>
<dbReference type="Proteomes" id="UP000027284">
    <property type="component" value="Unassembled WGS sequence"/>
</dbReference>
<dbReference type="STRING" id="1312852.EG19_03370"/>
<feature type="transmembrane region" description="Helical" evidence="9">
    <location>
        <begin position="161"/>
        <end position="181"/>
    </location>
</feature>
<feature type="transmembrane region" description="Helical" evidence="9">
    <location>
        <begin position="202"/>
        <end position="226"/>
    </location>
</feature>
<comment type="cofactor">
    <cofactor evidence="1">
        <name>Mg(2+)</name>
        <dbReference type="ChEBI" id="CHEBI:18420"/>
    </cofactor>
</comment>
<evidence type="ECO:0000313" key="11">
    <source>
        <dbReference type="Proteomes" id="UP000027284"/>
    </source>
</evidence>
<dbReference type="Gene3D" id="1.10.357.140">
    <property type="entry name" value="UbiA prenyltransferase"/>
    <property type="match status" value="1"/>
</dbReference>
<dbReference type="CDD" id="cd13959">
    <property type="entry name" value="PT_UbiA_COQ2"/>
    <property type="match status" value="1"/>
</dbReference>
<evidence type="ECO:0008006" key="12">
    <source>
        <dbReference type="Google" id="ProtNLM"/>
    </source>
</evidence>
<dbReference type="Gene3D" id="1.20.120.1780">
    <property type="entry name" value="UbiA prenyltransferase"/>
    <property type="match status" value="1"/>
</dbReference>
<accession>A0A062XZI3</accession>
<organism evidence="10 11">
    <name type="scientific">Thermoanaerobaculum aquaticum</name>
    <dbReference type="NCBI Taxonomy" id="1312852"/>
    <lineage>
        <taxon>Bacteria</taxon>
        <taxon>Pseudomonadati</taxon>
        <taxon>Acidobacteriota</taxon>
        <taxon>Thermoanaerobaculia</taxon>
        <taxon>Thermoanaerobaculales</taxon>
        <taxon>Thermoanaerobaculaceae</taxon>
        <taxon>Thermoanaerobaculum</taxon>
    </lineage>
</organism>
<comment type="subcellular location">
    <subcellularLocation>
        <location evidence="2">Membrane</location>
        <topology evidence="2">Multi-pass membrane protein</topology>
    </subcellularLocation>
</comment>
<dbReference type="EMBL" id="JMFG01000002">
    <property type="protein sequence ID" value="KDA54854.1"/>
    <property type="molecule type" value="Genomic_DNA"/>
</dbReference>
<dbReference type="GO" id="GO:0005886">
    <property type="term" value="C:plasma membrane"/>
    <property type="evidence" value="ECO:0007669"/>
    <property type="project" value="TreeGrafter"/>
</dbReference>
<dbReference type="InterPro" id="IPR044878">
    <property type="entry name" value="UbiA_sf"/>
</dbReference>
<feature type="transmembrane region" description="Helical" evidence="9">
    <location>
        <begin position="12"/>
        <end position="31"/>
    </location>
</feature>
<feature type="transmembrane region" description="Helical" evidence="9">
    <location>
        <begin position="108"/>
        <end position="126"/>
    </location>
</feature>
<evidence type="ECO:0000256" key="5">
    <source>
        <dbReference type="ARBA" id="ARBA00022679"/>
    </source>
</evidence>
<keyword evidence="5" id="KW-0808">Transferase</keyword>
<dbReference type="InterPro" id="IPR000537">
    <property type="entry name" value="UbiA_prenyltransferase"/>
</dbReference>
<dbReference type="OrthoDB" id="9782418at2"/>
<sequence length="287" mass="30576">MSFRTFVANLSELVVFPHTVFALPFAFIGVLEAASGWPSGRVVFWVLVAMVGARTAAMAFNRLADLPFDAANPRTAGRPLPSGRLRPVHAWALVLAGAGALVAAAWQLNPLCLALSPLALAWVLGYSYTKRFTALSHLWLGLGLAMAPVGGWLAVSGTFALPPVVLAAAVAFWVAGFDVLYSLQDVEFDRRVGLYSLPARWGVAKALWASRVFHGLAAVGFAAFAVLVHARLWGSLAVALAWSLLLVQHLLVGNGRLERINAAFFTANGILSLSMLALFSLDIISGK</sequence>
<keyword evidence="4" id="KW-1003">Cell membrane</keyword>
<name>A0A062XZI3_9BACT</name>
<evidence type="ECO:0000256" key="9">
    <source>
        <dbReference type="SAM" id="Phobius"/>
    </source>
</evidence>
<dbReference type="GO" id="GO:0006744">
    <property type="term" value="P:ubiquinone biosynthetic process"/>
    <property type="evidence" value="ECO:0007669"/>
    <property type="project" value="TreeGrafter"/>
</dbReference>
<comment type="caution">
    <text evidence="10">The sequence shown here is derived from an EMBL/GenBank/DDBJ whole genome shotgun (WGS) entry which is preliminary data.</text>
</comment>
<proteinExistence type="inferred from homology"/>
<dbReference type="NCBIfam" id="TIGR01475">
    <property type="entry name" value="ubiA_other"/>
    <property type="match status" value="1"/>
</dbReference>
<evidence type="ECO:0000313" key="10">
    <source>
        <dbReference type="EMBL" id="KDA54854.1"/>
    </source>
</evidence>
<keyword evidence="7 9" id="KW-1133">Transmembrane helix</keyword>
<dbReference type="InterPro" id="IPR006371">
    <property type="entry name" value="Polyprenyltransferase_UbiA-li"/>
</dbReference>
<evidence type="ECO:0000256" key="8">
    <source>
        <dbReference type="ARBA" id="ARBA00023136"/>
    </source>
</evidence>
<feature type="transmembrane region" description="Helical" evidence="9">
    <location>
        <begin position="43"/>
        <end position="64"/>
    </location>
</feature>
<dbReference type="PANTHER" id="PTHR11048:SF28">
    <property type="entry name" value="4-HYDROXYBENZOATE POLYPRENYLTRANSFERASE, MITOCHONDRIAL"/>
    <property type="match status" value="1"/>
</dbReference>
<keyword evidence="11" id="KW-1185">Reference proteome</keyword>
<feature type="transmembrane region" description="Helical" evidence="9">
    <location>
        <begin position="138"/>
        <end position="155"/>
    </location>
</feature>
<evidence type="ECO:0000256" key="6">
    <source>
        <dbReference type="ARBA" id="ARBA00022692"/>
    </source>
</evidence>
<protein>
    <recommendedName>
        <fullName evidence="12">4-hydroxybenzoate octaprenyltransferase</fullName>
    </recommendedName>
</protein>
<comment type="similarity">
    <text evidence="3">Belongs to the UbiA prenyltransferase family.</text>
</comment>
<dbReference type="InterPro" id="IPR039653">
    <property type="entry name" value="Prenyltransferase"/>
</dbReference>
<evidence type="ECO:0000256" key="2">
    <source>
        <dbReference type="ARBA" id="ARBA00004141"/>
    </source>
</evidence>
<feature type="transmembrane region" description="Helical" evidence="9">
    <location>
        <begin position="232"/>
        <end position="252"/>
    </location>
</feature>
<keyword evidence="6 9" id="KW-0812">Transmembrane</keyword>
<reference evidence="10 11" key="1">
    <citation type="submission" date="2014-04" db="EMBL/GenBank/DDBJ databases">
        <title>The Genome Sequence of Thermoanaerobaculum aquaticum MP-01, The First Cultivated Group 23 Acidobacterium.</title>
        <authorList>
            <person name="Stamps B.W."/>
            <person name="Losey N.A."/>
            <person name="Lawson P.A."/>
            <person name="Stevenson B.S."/>
        </authorList>
    </citation>
    <scope>NUCLEOTIDE SEQUENCE [LARGE SCALE GENOMIC DNA]</scope>
    <source>
        <strain evidence="10 11">MP-01</strain>
    </source>
</reference>
<dbReference type="PANTHER" id="PTHR11048">
    <property type="entry name" value="PRENYLTRANSFERASES"/>
    <property type="match status" value="1"/>
</dbReference>
<dbReference type="RefSeq" id="WP_038046190.1">
    <property type="nucleotide sequence ID" value="NZ_JMFG01000002.1"/>
</dbReference>
<dbReference type="GO" id="GO:0016765">
    <property type="term" value="F:transferase activity, transferring alkyl or aryl (other than methyl) groups"/>
    <property type="evidence" value="ECO:0007669"/>
    <property type="project" value="InterPro"/>
</dbReference>
<feature type="transmembrane region" description="Helical" evidence="9">
    <location>
        <begin position="264"/>
        <end position="284"/>
    </location>
</feature>
<dbReference type="Pfam" id="PF01040">
    <property type="entry name" value="UbiA"/>
    <property type="match status" value="1"/>
</dbReference>
<gene>
    <name evidence="10" type="ORF">EG19_03370</name>
</gene>
<dbReference type="AlphaFoldDB" id="A0A062XZI3"/>
<evidence type="ECO:0000256" key="1">
    <source>
        <dbReference type="ARBA" id="ARBA00001946"/>
    </source>
</evidence>
<keyword evidence="8 9" id="KW-0472">Membrane</keyword>
<evidence type="ECO:0000256" key="7">
    <source>
        <dbReference type="ARBA" id="ARBA00022989"/>
    </source>
</evidence>
<evidence type="ECO:0000256" key="3">
    <source>
        <dbReference type="ARBA" id="ARBA00005985"/>
    </source>
</evidence>